<reference evidence="2" key="1">
    <citation type="submission" date="2023-04" db="EMBL/GenBank/DDBJ databases">
        <authorList>
            <consortium name="ELIXIR-Norway"/>
        </authorList>
    </citation>
    <scope>NUCLEOTIDE SEQUENCE [LARGE SCALE GENOMIC DNA]</scope>
</reference>
<dbReference type="EMBL" id="OX459942">
    <property type="protein sequence ID" value="CAI9176222.1"/>
    <property type="molecule type" value="Genomic_DNA"/>
</dbReference>
<sequence>MQRESLGTAESTEAPGRRGQNNPESGNRAGREQAEKACDGRKRVLRVGGDEAGPGAPAPATRMYSPRAAGRGVGVRTWKLARRQLCPRQPRAERRGQRGVRGGAGPERGRGRR</sequence>
<dbReference type="Proteomes" id="UP001176941">
    <property type="component" value="Chromosome 6"/>
</dbReference>
<feature type="region of interest" description="Disordered" evidence="1">
    <location>
        <begin position="1"/>
        <end position="113"/>
    </location>
</feature>
<name>A0ABN8ZQJ4_RANTA</name>
<protein>
    <submittedName>
        <fullName evidence="2">Uncharacterized protein</fullName>
    </submittedName>
</protein>
<gene>
    <name evidence="2" type="ORF">MRATA1EN1_LOCUS25184</name>
</gene>
<proteinExistence type="predicted"/>
<organism evidence="2 3">
    <name type="scientific">Rangifer tarandus platyrhynchus</name>
    <name type="common">Svalbard reindeer</name>
    <dbReference type="NCBI Taxonomy" id="3082113"/>
    <lineage>
        <taxon>Eukaryota</taxon>
        <taxon>Metazoa</taxon>
        <taxon>Chordata</taxon>
        <taxon>Craniata</taxon>
        <taxon>Vertebrata</taxon>
        <taxon>Euteleostomi</taxon>
        <taxon>Mammalia</taxon>
        <taxon>Eutheria</taxon>
        <taxon>Laurasiatheria</taxon>
        <taxon>Artiodactyla</taxon>
        <taxon>Ruminantia</taxon>
        <taxon>Pecora</taxon>
        <taxon>Cervidae</taxon>
        <taxon>Odocoileinae</taxon>
        <taxon>Rangifer</taxon>
    </lineage>
</organism>
<accession>A0ABN8ZQJ4</accession>
<feature type="compositionally biased region" description="Basic and acidic residues" evidence="1">
    <location>
        <begin position="29"/>
        <end position="42"/>
    </location>
</feature>
<evidence type="ECO:0000256" key="1">
    <source>
        <dbReference type="SAM" id="MobiDB-lite"/>
    </source>
</evidence>
<keyword evidence="3" id="KW-1185">Reference proteome</keyword>
<evidence type="ECO:0000313" key="3">
    <source>
        <dbReference type="Proteomes" id="UP001176941"/>
    </source>
</evidence>
<evidence type="ECO:0000313" key="2">
    <source>
        <dbReference type="EMBL" id="CAI9176222.1"/>
    </source>
</evidence>